<protein>
    <submittedName>
        <fullName evidence="1">Uncharacterized protein</fullName>
    </submittedName>
</protein>
<accession>A0A6N2R0X2</accession>
<evidence type="ECO:0000313" key="1">
    <source>
        <dbReference type="EMBL" id="VYS73949.1"/>
    </source>
</evidence>
<sequence length="661" mass="74525">MYFRCQILINGISYEATDDLKNWDDFELAYKRSNYDGVLRSFSTKFELVNRSYSLLKEEFEQHYLSAKAAIAFYLRNNSWNWDKVFQCALDFSTYSDDGYVISINAIDNTLAAIINAKKSIQYEYLVADLETRNLKYDRIDMINSVNWYVTGENVEGSADVKNQFAGATYNAIPLYYSEEEIFRNTKVKYSDIPGGDVQVRSGFIQAIEPVEVTLNINMSFITDTQESDNTRIVLFKNGVIFNDMKWYNNGSDLTNIDENIKVKLSLIGSSNIGDNLSLGIYSNKDIYNVTFKECKIKCSWSEKALPVGIDVISPQTILSKLLDSMTENTIEHEGVIDVTLPSSGGIDSIKFNRLLERTYIMAAESCRGLPKAKIYTSYKKFCEWMEADFGYVPVINENTVTLRHRDKLFSSTVVKDLGTGINDYEFSVNDSLIYSSVKVGYDKQDYDSINGRDEFHFTNEFSTGLKIADNTLSLISPYRADAYGIEFLVQKRGEDTTDSDSDNDVFFVDCVEDTSTGTLELNRPYSESQLSGLLSPDTIFNLNYSPRFMLEANKAYIGACTNMLKFTSSDGNSDVSIDGVKETDDFSIPERLFTVSEVEVETGDISAPDDLLGLVSLNNKGRIITGYIKQIKSYIGKAKSSSYTLIVKDIKSNQDGGTFV</sequence>
<organism evidence="1">
    <name type="scientific">Bacteroides faecis</name>
    <dbReference type="NCBI Taxonomy" id="674529"/>
    <lineage>
        <taxon>Bacteria</taxon>
        <taxon>Pseudomonadati</taxon>
        <taxon>Bacteroidota</taxon>
        <taxon>Bacteroidia</taxon>
        <taxon>Bacteroidales</taxon>
        <taxon>Bacteroidaceae</taxon>
        <taxon>Bacteroides</taxon>
    </lineage>
</organism>
<gene>
    <name evidence="1" type="ORF">BFLFYP10_00119</name>
</gene>
<name>A0A6N2R0X2_9BACE</name>
<dbReference type="RefSeq" id="WP_156729217.1">
    <property type="nucleotide sequence ID" value="NZ_CACRSZ010000001.1"/>
</dbReference>
<reference evidence="1" key="1">
    <citation type="submission" date="2019-11" db="EMBL/GenBank/DDBJ databases">
        <authorList>
            <person name="Feng L."/>
        </authorList>
    </citation>
    <scope>NUCLEOTIDE SEQUENCE</scope>
    <source>
        <strain evidence="1">BfaecisLFYP10</strain>
    </source>
</reference>
<dbReference type="EMBL" id="CACRSZ010000001">
    <property type="protein sequence ID" value="VYS73949.1"/>
    <property type="molecule type" value="Genomic_DNA"/>
</dbReference>
<proteinExistence type="predicted"/>
<dbReference type="AlphaFoldDB" id="A0A6N2R0X2"/>